<comment type="caution">
    <text evidence="1">The sequence shown here is derived from an EMBL/GenBank/DDBJ whole genome shotgun (WGS) entry which is preliminary data.</text>
</comment>
<evidence type="ECO:0000313" key="2">
    <source>
        <dbReference type="Proteomes" id="UP000037035"/>
    </source>
</evidence>
<organism evidence="1 2">
    <name type="scientific">Puccinia sorghi</name>
    <dbReference type="NCBI Taxonomy" id="27349"/>
    <lineage>
        <taxon>Eukaryota</taxon>
        <taxon>Fungi</taxon>
        <taxon>Dikarya</taxon>
        <taxon>Basidiomycota</taxon>
        <taxon>Pucciniomycotina</taxon>
        <taxon>Pucciniomycetes</taxon>
        <taxon>Pucciniales</taxon>
        <taxon>Pucciniaceae</taxon>
        <taxon>Puccinia</taxon>
    </lineage>
</organism>
<keyword evidence="2" id="KW-1185">Reference proteome</keyword>
<gene>
    <name evidence="1" type="ORF">VP01_5547g2</name>
</gene>
<dbReference type="VEuPathDB" id="FungiDB:VP01_5547g2"/>
<accession>A0A0L6UJY3</accession>
<proteinExistence type="predicted"/>
<dbReference type="Proteomes" id="UP000037035">
    <property type="component" value="Unassembled WGS sequence"/>
</dbReference>
<reference evidence="1 2" key="1">
    <citation type="submission" date="2015-08" db="EMBL/GenBank/DDBJ databases">
        <title>Next Generation Sequencing and Analysis of the Genome of Puccinia sorghi L Schw, the Causal Agent of Maize Common Rust.</title>
        <authorList>
            <person name="Rochi L."/>
            <person name="Burguener G."/>
            <person name="Darino M."/>
            <person name="Turjanski A."/>
            <person name="Kreff E."/>
            <person name="Dieguez M.J."/>
            <person name="Sacco F."/>
        </authorList>
    </citation>
    <scope>NUCLEOTIDE SEQUENCE [LARGE SCALE GENOMIC DNA]</scope>
    <source>
        <strain evidence="1 2">RO10H11247</strain>
    </source>
</reference>
<evidence type="ECO:0000313" key="1">
    <source>
        <dbReference type="EMBL" id="KNZ48597.1"/>
    </source>
</evidence>
<dbReference type="EMBL" id="LAVV01010771">
    <property type="protein sequence ID" value="KNZ48597.1"/>
    <property type="molecule type" value="Genomic_DNA"/>
</dbReference>
<name>A0A0L6UJY3_9BASI</name>
<sequence length="67" mass="7753">MCVFRSQDHTHQNLKGFCASDRYTRLGFSFQMCEKMSRAVFKTKLTRFSAEQVQISNAEAKIAKKTD</sequence>
<protein>
    <submittedName>
        <fullName evidence="1">Uncharacterized protein</fullName>
    </submittedName>
</protein>
<dbReference type="AlphaFoldDB" id="A0A0L6UJY3"/>